<keyword evidence="3" id="KW-0833">Ubl conjugation pathway</keyword>
<dbReference type="PROSITE" id="PS50097">
    <property type="entry name" value="BTB"/>
    <property type="match status" value="1"/>
</dbReference>
<dbReference type="EMBL" id="SWLB01000012">
    <property type="protein sequence ID" value="KAF3331979.1"/>
    <property type="molecule type" value="Genomic_DNA"/>
</dbReference>
<evidence type="ECO:0000256" key="2">
    <source>
        <dbReference type="ARBA" id="ARBA00004906"/>
    </source>
</evidence>
<protein>
    <submittedName>
        <fullName evidence="5">BTB/POZ domain-containing protein</fullName>
    </submittedName>
</protein>
<dbReference type="GO" id="GO:0016567">
    <property type="term" value="P:protein ubiquitination"/>
    <property type="evidence" value="ECO:0007669"/>
    <property type="project" value="UniProtKB-UniPathway"/>
</dbReference>
<dbReference type="OrthoDB" id="1883777at2759"/>
<dbReference type="Proteomes" id="UP000623129">
    <property type="component" value="Unassembled WGS sequence"/>
</dbReference>
<comment type="function">
    <text evidence="1">May act as a substrate-specific adapter of an E3 ubiquitin-protein ligase complex (CUL3-RBX1-BTB) which mediates the ubiquitination and subsequent proteasomal degradation of target proteins.</text>
</comment>
<sequence length="406" mass="46932">MKADLDQIGDLTTSDVVVRVRTNEGHDYRLYCHSHLLSDNSDYFRKRLSNDWPTCQILDARYCVDVQCTDSQFNSYVNAIRLIYKPQPCHWYGVRGTLGILLAAVHLGLHKIALCCTDYLESVPWDETDEEDILRYVPPLGLKYERILSRLRPVDLPPVTQIFLSAFRFATSAPNKLKTEAKKSYQEQIEYLLTDDDDSPLISVNNNDVLKCEVKNCVIELMKYFGNLVMAGVSFETDQECSVVVSDILWVCQILTKLDMMRVIVPIWVDLSSKMEKLVDTFVGEEFETRLKVVEITNKVLESINFGNVILPPEIRFDLVKIWIPILQRTKGWMEDDKRTENFDGEIFQTLELGLVSVILTLPSEWQAEILSKWFASENVQYPDLLEVFEVWCFRAKSAKRRFGLI</sequence>
<accession>A0A833VRI5</accession>
<keyword evidence="6" id="KW-1185">Reference proteome</keyword>
<dbReference type="SUPFAM" id="SSF54695">
    <property type="entry name" value="POZ domain"/>
    <property type="match status" value="1"/>
</dbReference>
<dbReference type="AlphaFoldDB" id="A0A833VRI5"/>
<dbReference type="Gene3D" id="3.30.710.10">
    <property type="entry name" value="Potassium Channel Kv1.1, Chain A"/>
    <property type="match status" value="1"/>
</dbReference>
<dbReference type="Pfam" id="PF25553">
    <property type="entry name" value="BTB-POZ_ANK-like"/>
    <property type="match status" value="1"/>
</dbReference>
<dbReference type="UniPathway" id="UPA00143"/>
<evidence type="ECO:0000313" key="6">
    <source>
        <dbReference type="Proteomes" id="UP000623129"/>
    </source>
</evidence>
<dbReference type="InterPro" id="IPR058039">
    <property type="entry name" value="At3g05675-like_ankyrin"/>
</dbReference>
<feature type="domain" description="BTB" evidence="4">
    <location>
        <begin position="14"/>
        <end position="84"/>
    </location>
</feature>
<reference evidence="5" key="1">
    <citation type="submission" date="2020-01" db="EMBL/GenBank/DDBJ databases">
        <title>Genome sequence of Kobresia littledalei, the first chromosome-level genome in the family Cyperaceae.</title>
        <authorList>
            <person name="Qu G."/>
        </authorList>
    </citation>
    <scope>NUCLEOTIDE SEQUENCE</scope>
    <source>
        <strain evidence="5">C.B.Clarke</strain>
        <tissue evidence="5">Leaf</tissue>
    </source>
</reference>
<proteinExistence type="predicted"/>
<name>A0A833VRI5_9POAL</name>
<evidence type="ECO:0000256" key="1">
    <source>
        <dbReference type="ARBA" id="ARBA00002668"/>
    </source>
</evidence>
<organism evidence="5 6">
    <name type="scientific">Carex littledalei</name>
    <dbReference type="NCBI Taxonomy" id="544730"/>
    <lineage>
        <taxon>Eukaryota</taxon>
        <taxon>Viridiplantae</taxon>
        <taxon>Streptophyta</taxon>
        <taxon>Embryophyta</taxon>
        <taxon>Tracheophyta</taxon>
        <taxon>Spermatophyta</taxon>
        <taxon>Magnoliopsida</taxon>
        <taxon>Liliopsida</taxon>
        <taxon>Poales</taxon>
        <taxon>Cyperaceae</taxon>
        <taxon>Cyperoideae</taxon>
        <taxon>Cariceae</taxon>
        <taxon>Carex</taxon>
        <taxon>Carex subgen. Euthyceras</taxon>
    </lineage>
</organism>
<dbReference type="PANTHER" id="PTHR31060:SF30">
    <property type="entry name" value="OS07G0668800 PROTEIN"/>
    <property type="match status" value="1"/>
</dbReference>
<dbReference type="InterPro" id="IPR038920">
    <property type="entry name" value="At3g05675-like"/>
</dbReference>
<comment type="caution">
    <text evidence="5">The sequence shown here is derived from an EMBL/GenBank/DDBJ whole genome shotgun (WGS) entry which is preliminary data.</text>
</comment>
<evidence type="ECO:0000256" key="3">
    <source>
        <dbReference type="ARBA" id="ARBA00022786"/>
    </source>
</evidence>
<dbReference type="InterPro" id="IPR000210">
    <property type="entry name" value="BTB/POZ_dom"/>
</dbReference>
<evidence type="ECO:0000313" key="5">
    <source>
        <dbReference type="EMBL" id="KAF3331979.1"/>
    </source>
</evidence>
<gene>
    <name evidence="5" type="ORF">FCM35_KLT03385</name>
</gene>
<comment type="pathway">
    <text evidence="2">Protein modification; protein ubiquitination.</text>
</comment>
<evidence type="ECO:0000259" key="4">
    <source>
        <dbReference type="PROSITE" id="PS50097"/>
    </source>
</evidence>
<dbReference type="PANTHER" id="PTHR31060">
    <property type="entry name" value="OSJNBA0011J08.25 PROTEIN-RELATED"/>
    <property type="match status" value="1"/>
</dbReference>
<dbReference type="InterPro" id="IPR011333">
    <property type="entry name" value="SKP1/BTB/POZ_sf"/>
</dbReference>